<feature type="non-terminal residue" evidence="4">
    <location>
        <position position="1"/>
    </location>
</feature>
<evidence type="ECO:0000256" key="2">
    <source>
        <dbReference type="ARBA" id="ARBA00022679"/>
    </source>
</evidence>
<dbReference type="Gene3D" id="3.40.640.10">
    <property type="entry name" value="Type I PLP-dependent aspartate aminotransferase-like (Major domain)"/>
    <property type="match status" value="1"/>
</dbReference>
<dbReference type="GO" id="GO:0004015">
    <property type="term" value="F:adenosylmethionine-8-amino-7-oxononanoate transaminase activity"/>
    <property type="evidence" value="ECO:0007669"/>
    <property type="project" value="TreeGrafter"/>
</dbReference>
<dbReference type="PANTHER" id="PTHR42684">
    <property type="entry name" value="ADENOSYLMETHIONINE-8-AMINO-7-OXONONANOATE AMINOTRANSFERASE"/>
    <property type="match status" value="1"/>
</dbReference>
<evidence type="ECO:0000313" key="4">
    <source>
        <dbReference type="EMBL" id="SVB91755.1"/>
    </source>
</evidence>
<dbReference type="GO" id="GO:0009102">
    <property type="term" value="P:biotin biosynthetic process"/>
    <property type="evidence" value="ECO:0007669"/>
    <property type="project" value="TreeGrafter"/>
</dbReference>
<dbReference type="GO" id="GO:0030170">
    <property type="term" value="F:pyridoxal phosphate binding"/>
    <property type="evidence" value="ECO:0007669"/>
    <property type="project" value="InterPro"/>
</dbReference>
<proteinExistence type="predicted"/>
<dbReference type="InterPro" id="IPR005814">
    <property type="entry name" value="Aminotrans_3"/>
</dbReference>
<keyword evidence="3" id="KW-0663">Pyridoxal phosphate</keyword>
<feature type="non-terminal residue" evidence="4">
    <location>
        <position position="230"/>
    </location>
</feature>
<sequence length="230" mass="25115">VTRKITPLAQGKELADMDRRYNFHPFTALGEHEKNGPSVVMVKGEGVWVEDAAGKRYLDGMAGLWCVNVGYGRPEIAAAMSQQAETLAYCHAFTSMSSATPALLAERLIANAPSPMSKIFFGNSGSDANDTQVKFVWYYNNVRGQPKKKKIIARQRGYHGVTMVAGGMTGLPGLHAGFDLPLPFIKHVMAPHRLWEGYGLSDAEFTDKLIKDLESVIEAEGPETIGAMII</sequence>
<dbReference type="InterPro" id="IPR015422">
    <property type="entry name" value="PyrdxlP-dep_Trfase_small"/>
</dbReference>
<reference evidence="4" key="1">
    <citation type="submission" date="2018-05" db="EMBL/GenBank/DDBJ databases">
        <authorList>
            <person name="Lanie J.A."/>
            <person name="Ng W.-L."/>
            <person name="Kazmierczak K.M."/>
            <person name="Andrzejewski T.M."/>
            <person name="Davidsen T.M."/>
            <person name="Wayne K.J."/>
            <person name="Tettelin H."/>
            <person name="Glass J.I."/>
            <person name="Rusch D."/>
            <person name="Podicherti R."/>
            <person name="Tsui H.-C.T."/>
            <person name="Winkler M.E."/>
        </authorList>
    </citation>
    <scope>NUCLEOTIDE SEQUENCE</scope>
</reference>
<dbReference type="SUPFAM" id="SSF53383">
    <property type="entry name" value="PLP-dependent transferases"/>
    <property type="match status" value="1"/>
</dbReference>
<dbReference type="Pfam" id="PF00202">
    <property type="entry name" value="Aminotran_3"/>
    <property type="match status" value="1"/>
</dbReference>
<keyword evidence="1" id="KW-0032">Aminotransferase</keyword>
<gene>
    <name evidence="4" type="ORF">METZ01_LOCUS244609</name>
</gene>
<evidence type="ECO:0000256" key="3">
    <source>
        <dbReference type="ARBA" id="ARBA00022898"/>
    </source>
</evidence>
<evidence type="ECO:0008006" key="5">
    <source>
        <dbReference type="Google" id="ProtNLM"/>
    </source>
</evidence>
<protein>
    <recommendedName>
        <fullName evidence="5">Aminotransferase class III-fold pyridoxal phosphate-dependent enzyme</fullName>
    </recommendedName>
</protein>
<accession>A0A382HX99</accession>
<dbReference type="InterPro" id="IPR015421">
    <property type="entry name" value="PyrdxlP-dep_Trfase_major"/>
</dbReference>
<name>A0A382HX99_9ZZZZ</name>
<dbReference type="AlphaFoldDB" id="A0A382HX99"/>
<dbReference type="PANTHER" id="PTHR42684:SF3">
    <property type="entry name" value="ADENOSYLMETHIONINE-8-AMINO-7-OXONONANOATE AMINOTRANSFERASE"/>
    <property type="match status" value="1"/>
</dbReference>
<organism evidence="4">
    <name type="scientific">marine metagenome</name>
    <dbReference type="NCBI Taxonomy" id="408172"/>
    <lineage>
        <taxon>unclassified sequences</taxon>
        <taxon>metagenomes</taxon>
        <taxon>ecological metagenomes</taxon>
    </lineage>
</organism>
<keyword evidence="2" id="KW-0808">Transferase</keyword>
<dbReference type="EMBL" id="UINC01063774">
    <property type="protein sequence ID" value="SVB91755.1"/>
    <property type="molecule type" value="Genomic_DNA"/>
</dbReference>
<dbReference type="InterPro" id="IPR015424">
    <property type="entry name" value="PyrdxlP-dep_Trfase"/>
</dbReference>
<dbReference type="Gene3D" id="3.90.1150.10">
    <property type="entry name" value="Aspartate Aminotransferase, domain 1"/>
    <property type="match status" value="1"/>
</dbReference>
<dbReference type="GO" id="GO:0009448">
    <property type="term" value="P:gamma-aminobutyric acid metabolic process"/>
    <property type="evidence" value="ECO:0007669"/>
    <property type="project" value="TreeGrafter"/>
</dbReference>
<evidence type="ECO:0000256" key="1">
    <source>
        <dbReference type="ARBA" id="ARBA00022576"/>
    </source>
</evidence>